<keyword evidence="2" id="KW-1185">Reference proteome</keyword>
<evidence type="ECO:0000313" key="1">
    <source>
        <dbReference type="EMBL" id="KAJ9096592.1"/>
    </source>
</evidence>
<proteinExistence type="predicted"/>
<sequence>MSPPPFVTGLLQGNPIPCIIPGHIQAKKGFHPDAASQIANALFHPAVEIVCHLLNGDLYSAHFLARKMQNDPWGQWLHSILHRYEGDLCNSKAWTNGIDEVILAQCPLYHGESTSDQPAHANAFMLIDQVGLSRRSLEPSFLRKQYGDKNIKWPGAAPTEDELVKEQRRLRDQEDGGVAEIDQKCWEEICWLTHFLGDKYGWDQNTEGSMGYTESTEEQKEISRKMVGGGEGIRKF</sequence>
<evidence type="ECO:0000313" key="2">
    <source>
        <dbReference type="Proteomes" id="UP001241377"/>
    </source>
</evidence>
<gene>
    <name evidence="1" type="ORF">QFC19_007125</name>
</gene>
<dbReference type="EMBL" id="JASBWR010000092">
    <property type="protein sequence ID" value="KAJ9096592.1"/>
    <property type="molecule type" value="Genomic_DNA"/>
</dbReference>
<name>A0ACC2VBC4_9TREE</name>
<dbReference type="Proteomes" id="UP001241377">
    <property type="component" value="Unassembled WGS sequence"/>
</dbReference>
<comment type="caution">
    <text evidence="1">The sequence shown here is derived from an EMBL/GenBank/DDBJ whole genome shotgun (WGS) entry which is preliminary data.</text>
</comment>
<reference evidence="1" key="1">
    <citation type="submission" date="2023-04" db="EMBL/GenBank/DDBJ databases">
        <title>Draft Genome sequencing of Naganishia species isolated from polar environments using Oxford Nanopore Technology.</title>
        <authorList>
            <person name="Leo P."/>
            <person name="Venkateswaran K."/>
        </authorList>
    </citation>
    <scope>NUCLEOTIDE SEQUENCE</scope>
    <source>
        <strain evidence="1">MNA-CCFEE 5261</strain>
    </source>
</reference>
<protein>
    <submittedName>
        <fullName evidence="1">Uncharacterized protein</fullName>
    </submittedName>
</protein>
<organism evidence="1 2">
    <name type="scientific">Naganishia cerealis</name>
    <dbReference type="NCBI Taxonomy" id="610337"/>
    <lineage>
        <taxon>Eukaryota</taxon>
        <taxon>Fungi</taxon>
        <taxon>Dikarya</taxon>
        <taxon>Basidiomycota</taxon>
        <taxon>Agaricomycotina</taxon>
        <taxon>Tremellomycetes</taxon>
        <taxon>Filobasidiales</taxon>
        <taxon>Filobasidiaceae</taxon>
        <taxon>Naganishia</taxon>
    </lineage>
</organism>
<accession>A0ACC2VBC4</accession>